<evidence type="ECO:0000313" key="2">
    <source>
        <dbReference type="Proteomes" id="UP000399692"/>
    </source>
</evidence>
<dbReference type="RefSeq" id="WP_150569925.1">
    <property type="nucleotide sequence ID" value="NZ_CABVHF010000003.1"/>
</dbReference>
<dbReference type="EMBL" id="CABVHF010000003">
    <property type="protein sequence ID" value="VVM69171.1"/>
    <property type="molecule type" value="Genomic_DNA"/>
</dbReference>
<evidence type="ECO:0000313" key="1">
    <source>
        <dbReference type="EMBL" id="VVM69171.1"/>
    </source>
</evidence>
<dbReference type="Proteomes" id="UP000399692">
    <property type="component" value="Unassembled WGS sequence"/>
</dbReference>
<dbReference type="AlphaFoldDB" id="A0A5E6RLZ0"/>
<protein>
    <submittedName>
        <fullName evidence="1">Uncharacterized protein</fullName>
    </submittedName>
</protein>
<gene>
    <name evidence="1" type="ORF">PS631_01713</name>
</gene>
<sequence>MNDSIRPRTLRPHHAILFLDFDGVLHADAAFRTKHGIELRAPGALMMYAGILQEILQDFPRVQISLSTSWVRLLGYKRARAALPRGLQVRTISATYHSRMRDTAREGYDLFTRYEQICGAATRSGISKWIALDDDPEFSWPLSDDRLVRCDPDIGLGSESTQAELRSKLRLLDPR</sequence>
<name>A0A5E6RLZ0_PSEFL</name>
<organism evidence="1 2">
    <name type="scientific">Pseudomonas fluorescens</name>
    <dbReference type="NCBI Taxonomy" id="294"/>
    <lineage>
        <taxon>Bacteria</taxon>
        <taxon>Pseudomonadati</taxon>
        <taxon>Pseudomonadota</taxon>
        <taxon>Gammaproteobacteria</taxon>
        <taxon>Pseudomonadales</taxon>
        <taxon>Pseudomonadaceae</taxon>
        <taxon>Pseudomonas</taxon>
    </lineage>
</organism>
<proteinExistence type="predicted"/>
<reference evidence="1 2" key="1">
    <citation type="submission" date="2019-09" db="EMBL/GenBank/DDBJ databases">
        <authorList>
            <person name="Chandra G."/>
            <person name="Truman W A."/>
        </authorList>
    </citation>
    <scope>NUCLEOTIDE SEQUENCE [LARGE SCALE GENOMIC DNA]</scope>
    <source>
        <strain evidence="1">PS631</strain>
    </source>
</reference>
<accession>A0A5E6RLZ0</accession>
<dbReference type="OrthoDB" id="8773450at2"/>
<dbReference type="Pfam" id="PF18143">
    <property type="entry name" value="HAD_SAK_2"/>
    <property type="match status" value="1"/>
</dbReference>